<name>A0A0C3PUY8_PISTI</name>
<dbReference type="EMBL" id="KN831947">
    <property type="protein sequence ID" value="KIO13076.1"/>
    <property type="molecule type" value="Genomic_DNA"/>
</dbReference>
<dbReference type="Proteomes" id="UP000054217">
    <property type="component" value="Unassembled WGS sequence"/>
</dbReference>
<dbReference type="AlphaFoldDB" id="A0A0C3PUY8"/>
<gene>
    <name evidence="1" type="ORF">M404DRAFT_994026</name>
</gene>
<reference evidence="2" key="2">
    <citation type="submission" date="2015-01" db="EMBL/GenBank/DDBJ databases">
        <title>Evolutionary Origins and Diversification of the Mycorrhizal Mutualists.</title>
        <authorList>
            <consortium name="DOE Joint Genome Institute"/>
            <consortium name="Mycorrhizal Genomics Consortium"/>
            <person name="Kohler A."/>
            <person name="Kuo A."/>
            <person name="Nagy L.G."/>
            <person name="Floudas D."/>
            <person name="Copeland A."/>
            <person name="Barry K.W."/>
            <person name="Cichocki N."/>
            <person name="Veneault-Fourrey C."/>
            <person name="LaButti K."/>
            <person name="Lindquist E.A."/>
            <person name="Lipzen A."/>
            <person name="Lundell T."/>
            <person name="Morin E."/>
            <person name="Murat C."/>
            <person name="Riley R."/>
            <person name="Ohm R."/>
            <person name="Sun H."/>
            <person name="Tunlid A."/>
            <person name="Henrissat B."/>
            <person name="Grigoriev I.V."/>
            <person name="Hibbett D.S."/>
            <person name="Martin F."/>
        </authorList>
    </citation>
    <scope>NUCLEOTIDE SEQUENCE [LARGE SCALE GENOMIC DNA]</scope>
    <source>
        <strain evidence="2">Marx 270</strain>
    </source>
</reference>
<sequence length="70" mass="7752">MGTDPLETPRICATLTYVREEGWKPGENDTGGLKMASRVALGLQTDSREATVCARCGRRKDKLRWIARTG</sequence>
<evidence type="ECO:0000313" key="2">
    <source>
        <dbReference type="Proteomes" id="UP000054217"/>
    </source>
</evidence>
<dbReference type="HOGENOM" id="CLU_2758830_0_0_1"/>
<reference evidence="1 2" key="1">
    <citation type="submission" date="2014-04" db="EMBL/GenBank/DDBJ databases">
        <authorList>
            <consortium name="DOE Joint Genome Institute"/>
            <person name="Kuo A."/>
            <person name="Kohler A."/>
            <person name="Costa M.D."/>
            <person name="Nagy L.G."/>
            <person name="Floudas D."/>
            <person name="Copeland A."/>
            <person name="Barry K.W."/>
            <person name="Cichocki N."/>
            <person name="Veneault-Fourrey C."/>
            <person name="LaButti K."/>
            <person name="Lindquist E.A."/>
            <person name="Lipzen A."/>
            <person name="Lundell T."/>
            <person name="Morin E."/>
            <person name="Murat C."/>
            <person name="Sun H."/>
            <person name="Tunlid A."/>
            <person name="Henrissat B."/>
            <person name="Grigoriev I.V."/>
            <person name="Hibbett D.S."/>
            <person name="Martin F."/>
            <person name="Nordberg H.P."/>
            <person name="Cantor M.N."/>
            <person name="Hua S.X."/>
        </authorList>
    </citation>
    <scope>NUCLEOTIDE SEQUENCE [LARGE SCALE GENOMIC DNA]</scope>
    <source>
        <strain evidence="1 2">Marx 270</strain>
    </source>
</reference>
<protein>
    <submittedName>
        <fullName evidence="1">Uncharacterized protein</fullName>
    </submittedName>
</protein>
<proteinExistence type="predicted"/>
<organism evidence="1 2">
    <name type="scientific">Pisolithus tinctorius Marx 270</name>
    <dbReference type="NCBI Taxonomy" id="870435"/>
    <lineage>
        <taxon>Eukaryota</taxon>
        <taxon>Fungi</taxon>
        <taxon>Dikarya</taxon>
        <taxon>Basidiomycota</taxon>
        <taxon>Agaricomycotina</taxon>
        <taxon>Agaricomycetes</taxon>
        <taxon>Agaricomycetidae</taxon>
        <taxon>Boletales</taxon>
        <taxon>Sclerodermatineae</taxon>
        <taxon>Pisolithaceae</taxon>
        <taxon>Pisolithus</taxon>
    </lineage>
</organism>
<keyword evidence="2" id="KW-1185">Reference proteome</keyword>
<dbReference type="InParanoid" id="A0A0C3PUY8"/>
<accession>A0A0C3PUY8</accession>
<evidence type="ECO:0000313" key="1">
    <source>
        <dbReference type="EMBL" id="KIO13076.1"/>
    </source>
</evidence>